<dbReference type="Gene3D" id="3.30.70.120">
    <property type="match status" value="1"/>
</dbReference>
<evidence type="ECO:0000256" key="6">
    <source>
        <dbReference type="PIRSR" id="PIRSR602187-50"/>
    </source>
</evidence>
<dbReference type="Pfam" id="PF00543">
    <property type="entry name" value="P-II"/>
    <property type="match status" value="1"/>
</dbReference>
<dbReference type="GO" id="GO:0006808">
    <property type="term" value="P:regulation of nitrogen utilization"/>
    <property type="evidence" value="ECO:0007669"/>
    <property type="project" value="InterPro"/>
</dbReference>
<sequence>MKIVTAIINSSKLDDVRDAIEAAGAHGVTVTKAKGFGRQKGHTETYRGAEYTIEFHPKLRVEVAVEDPMVDTVMQAICNAARSGELGDGKIFVTPLEKVMRIRTSEVGAEAL</sequence>
<evidence type="ECO:0000313" key="8">
    <source>
        <dbReference type="EMBL" id="QDT10492.1"/>
    </source>
</evidence>
<dbReference type="PROSITE" id="PS00638">
    <property type="entry name" value="PII_GLNB_CTER"/>
    <property type="match status" value="1"/>
</dbReference>
<dbReference type="GO" id="GO:0005829">
    <property type="term" value="C:cytosol"/>
    <property type="evidence" value="ECO:0007669"/>
    <property type="project" value="TreeGrafter"/>
</dbReference>
<evidence type="ECO:0000256" key="5">
    <source>
        <dbReference type="ARBA" id="ARBA00023163"/>
    </source>
</evidence>
<dbReference type="GO" id="GO:0030234">
    <property type="term" value="F:enzyme regulator activity"/>
    <property type="evidence" value="ECO:0007669"/>
    <property type="project" value="InterPro"/>
</dbReference>
<dbReference type="PANTHER" id="PTHR30115">
    <property type="entry name" value="NITROGEN REGULATORY PROTEIN P-II"/>
    <property type="match status" value="1"/>
</dbReference>
<keyword evidence="9" id="KW-1185">Reference proteome</keyword>
<dbReference type="EMBL" id="CP036526">
    <property type="protein sequence ID" value="QDT10492.1"/>
    <property type="molecule type" value="Genomic_DNA"/>
</dbReference>
<feature type="modified residue" description="O-UMP-tyrosine" evidence="6">
    <location>
        <position position="51"/>
    </location>
</feature>
<evidence type="ECO:0000256" key="1">
    <source>
        <dbReference type="ARBA" id="ARBA00011233"/>
    </source>
</evidence>
<dbReference type="InterPro" id="IPR011322">
    <property type="entry name" value="N-reg_PII-like_a/b"/>
</dbReference>
<dbReference type="PRINTS" id="PR00340">
    <property type="entry name" value="PIIGLNB"/>
</dbReference>
<gene>
    <name evidence="8" type="primary">glnB_5</name>
    <name evidence="8" type="ORF">K239x_24490</name>
</gene>
<reference evidence="8 9" key="1">
    <citation type="submission" date="2019-02" db="EMBL/GenBank/DDBJ databases">
        <title>Deep-cultivation of Planctomycetes and their phenomic and genomic characterization uncovers novel biology.</title>
        <authorList>
            <person name="Wiegand S."/>
            <person name="Jogler M."/>
            <person name="Boedeker C."/>
            <person name="Pinto D."/>
            <person name="Vollmers J."/>
            <person name="Rivas-Marin E."/>
            <person name="Kohn T."/>
            <person name="Peeters S.H."/>
            <person name="Heuer A."/>
            <person name="Rast P."/>
            <person name="Oberbeckmann S."/>
            <person name="Bunk B."/>
            <person name="Jeske O."/>
            <person name="Meyerdierks A."/>
            <person name="Storesund J.E."/>
            <person name="Kallscheuer N."/>
            <person name="Luecker S."/>
            <person name="Lage O.M."/>
            <person name="Pohl T."/>
            <person name="Merkel B.J."/>
            <person name="Hornburger P."/>
            <person name="Mueller R.-W."/>
            <person name="Bruemmer F."/>
            <person name="Labrenz M."/>
            <person name="Spormann A.M."/>
            <person name="Op den Camp H."/>
            <person name="Overmann J."/>
            <person name="Amann R."/>
            <person name="Jetten M.S.M."/>
            <person name="Mascher T."/>
            <person name="Medema M.H."/>
            <person name="Devos D.P."/>
            <person name="Kaster A.-K."/>
            <person name="Ovreas L."/>
            <person name="Rohde M."/>
            <person name="Galperin M.Y."/>
            <person name="Jogler C."/>
        </authorList>
    </citation>
    <scope>NUCLEOTIDE SEQUENCE [LARGE SCALE GENOMIC DNA]</scope>
    <source>
        <strain evidence="8 9">K23_9</strain>
    </source>
</reference>
<comment type="similarity">
    <text evidence="7">Belongs to the P(II) protein family.</text>
</comment>
<evidence type="ECO:0000256" key="3">
    <source>
        <dbReference type="ARBA" id="ARBA00022741"/>
    </source>
</evidence>
<dbReference type="PROSITE" id="PS00496">
    <property type="entry name" value="PII_GLNB_UMP"/>
    <property type="match status" value="1"/>
</dbReference>
<dbReference type="Proteomes" id="UP000319817">
    <property type="component" value="Chromosome"/>
</dbReference>
<dbReference type="PANTHER" id="PTHR30115:SF11">
    <property type="entry name" value="NITROGEN REGULATORY PROTEIN P-II HOMOLOG"/>
    <property type="match status" value="1"/>
</dbReference>
<name>A0A517NTR1_9BACT</name>
<keyword evidence="4" id="KW-0805">Transcription regulation</keyword>
<dbReference type="AlphaFoldDB" id="A0A517NTR1"/>
<proteinExistence type="inferred from homology"/>
<dbReference type="PROSITE" id="PS51343">
    <property type="entry name" value="PII_GLNB_DOM"/>
    <property type="match status" value="1"/>
</dbReference>
<comment type="subunit">
    <text evidence="1">Homotrimer.</text>
</comment>
<protein>
    <submittedName>
        <fullName evidence="8">Nitrogen regulatory protein P-II</fullName>
    </submittedName>
</protein>
<dbReference type="InterPro" id="IPR015867">
    <property type="entry name" value="N-reg_PII/ATP_PRibTrfase_C"/>
</dbReference>
<dbReference type="GO" id="GO:0005524">
    <property type="term" value="F:ATP binding"/>
    <property type="evidence" value="ECO:0007669"/>
    <property type="project" value="TreeGrafter"/>
</dbReference>
<dbReference type="InterPro" id="IPR002187">
    <property type="entry name" value="N-reg_PII"/>
</dbReference>
<dbReference type="RefSeq" id="WP_145418094.1">
    <property type="nucleotide sequence ID" value="NZ_CP036526.1"/>
</dbReference>
<evidence type="ECO:0000313" key="9">
    <source>
        <dbReference type="Proteomes" id="UP000319817"/>
    </source>
</evidence>
<dbReference type="SUPFAM" id="SSF54913">
    <property type="entry name" value="GlnB-like"/>
    <property type="match status" value="1"/>
</dbReference>
<dbReference type="SMART" id="SM00938">
    <property type="entry name" value="P-II"/>
    <property type="match status" value="1"/>
</dbReference>
<keyword evidence="3" id="KW-0547">Nucleotide-binding</keyword>
<dbReference type="OrthoDB" id="9802729at2"/>
<organism evidence="8 9">
    <name type="scientific">Stieleria marina</name>
    <dbReference type="NCBI Taxonomy" id="1930275"/>
    <lineage>
        <taxon>Bacteria</taxon>
        <taxon>Pseudomonadati</taxon>
        <taxon>Planctomycetota</taxon>
        <taxon>Planctomycetia</taxon>
        <taxon>Pirellulales</taxon>
        <taxon>Pirellulaceae</taxon>
        <taxon>Stieleria</taxon>
    </lineage>
</organism>
<evidence type="ECO:0000256" key="4">
    <source>
        <dbReference type="ARBA" id="ARBA00023015"/>
    </source>
</evidence>
<accession>A0A517NTR1</accession>
<dbReference type="InterPro" id="IPR017918">
    <property type="entry name" value="N-reg_PII_CS"/>
</dbReference>
<evidence type="ECO:0000256" key="7">
    <source>
        <dbReference type="RuleBase" id="RU003936"/>
    </source>
</evidence>
<evidence type="ECO:0000256" key="2">
    <source>
        <dbReference type="ARBA" id="ARBA00022553"/>
    </source>
</evidence>
<keyword evidence="5" id="KW-0804">Transcription</keyword>
<dbReference type="InterPro" id="IPR002332">
    <property type="entry name" value="N-reg_PII_urydylation_site"/>
</dbReference>
<keyword evidence="2 6" id="KW-0597">Phosphoprotein</keyword>